<comment type="caution">
    <text evidence="2">The sequence shown here is derived from an EMBL/GenBank/DDBJ whole genome shotgun (WGS) entry which is preliminary data.</text>
</comment>
<evidence type="ECO:0000313" key="2">
    <source>
        <dbReference type="EMBL" id="PGG95500.1"/>
    </source>
</evidence>
<dbReference type="EMBL" id="PDNA01000432">
    <property type="protein sequence ID" value="PGG95500.1"/>
    <property type="molecule type" value="Genomic_DNA"/>
</dbReference>
<name>A0A2B7WGA5_POLH7</name>
<organism evidence="2 3">
    <name type="scientific">Polytolypa hystricis (strain UAMH7299)</name>
    <dbReference type="NCBI Taxonomy" id="1447883"/>
    <lineage>
        <taxon>Eukaryota</taxon>
        <taxon>Fungi</taxon>
        <taxon>Dikarya</taxon>
        <taxon>Ascomycota</taxon>
        <taxon>Pezizomycotina</taxon>
        <taxon>Eurotiomycetes</taxon>
        <taxon>Eurotiomycetidae</taxon>
        <taxon>Onygenales</taxon>
        <taxon>Onygenales incertae sedis</taxon>
        <taxon>Polytolypa</taxon>
    </lineage>
</organism>
<evidence type="ECO:0000313" key="3">
    <source>
        <dbReference type="Proteomes" id="UP000224634"/>
    </source>
</evidence>
<evidence type="ECO:0000259" key="1">
    <source>
        <dbReference type="Pfam" id="PF01636"/>
    </source>
</evidence>
<sequence>MPLRGCDVPGCSKPVPRRHGGCLICSKSFCPAHTRSPSHTCPSKESNPDLYHQRHAAIQQQHLRTLLHNINTAALLSLASGLRNGLSCTVPALDQGPAAAAAIPATAELSDTECHLDLVFQDGVVWDLRVLINNGALLPPPVQRYIFLSEVFTLKFLERTAVPAPRVYHHAWQDWPENTVGVSFALMEKIKGRRLHWETLSKPARSKIMEQLADIAIELEQYPFDMTGSIMPSDDPDVIVGGFAQVPLLRDALRPIGPFSSLHASLRAIMYLQLDIITDGEFMSLAVPHFLSYLWRLQTIPDLIAATNSKEGGPFYLQHASETANHIMVDDDGNITALVDWACASVQSKEYAFSSPPMLWPREVFLRGDNTLSAEELEYAEAFRHRGRADMADLVIHGRKLQRFLFALGGSWTNDQAEFEALFQGLRQAFVAEGDEAAAAAAAEPYASWSERAIAQDSVEYPQLHRLFSD</sequence>
<keyword evidence="3" id="KW-1185">Reference proteome</keyword>
<dbReference type="PANTHER" id="PTHR21310">
    <property type="entry name" value="AMINOGLYCOSIDE PHOSPHOTRANSFERASE-RELATED-RELATED"/>
    <property type="match status" value="1"/>
</dbReference>
<dbReference type="InterPro" id="IPR051678">
    <property type="entry name" value="AGP_Transferase"/>
</dbReference>
<dbReference type="Proteomes" id="UP000224634">
    <property type="component" value="Unassembled WGS sequence"/>
</dbReference>
<gene>
    <name evidence="2" type="ORF">AJ80_09953</name>
</gene>
<dbReference type="PANTHER" id="PTHR21310:SF15">
    <property type="entry name" value="AMINOGLYCOSIDE PHOSPHOTRANSFERASE DOMAIN-CONTAINING PROTEIN"/>
    <property type="match status" value="1"/>
</dbReference>
<dbReference type="SUPFAM" id="SSF56112">
    <property type="entry name" value="Protein kinase-like (PK-like)"/>
    <property type="match status" value="1"/>
</dbReference>
<dbReference type="STRING" id="1447883.A0A2B7WGA5"/>
<reference evidence="2 3" key="1">
    <citation type="submission" date="2017-10" db="EMBL/GenBank/DDBJ databases">
        <title>Comparative genomics in systemic dimorphic fungi from Ajellomycetaceae.</title>
        <authorList>
            <person name="Munoz J.F."/>
            <person name="Mcewen J.G."/>
            <person name="Clay O.K."/>
            <person name="Cuomo C.A."/>
        </authorList>
    </citation>
    <scope>NUCLEOTIDE SEQUENCE [LARGE SCALE GENOMIC DNA]</scope>
    <source>
        <strain evidence="2 3">UAMH7299</strain>
    </source>
</reference>
<dbReference type="InterPro" id="IPR035896">
    <property type="entry name" value="AN1-like_Znf"/>
</dbReference>
<dbReference type="Pfam" id="PF01636">
    <property type="entry name" value="APH"/>
    <property type="match status" value="1"/>
</dbReference>
<dbReference type="SUPFAM" id="SSF118310">
    <property type="entry name" value="AN1-like Zinc finger"/>
    <property type="match status" value="1"/>
</dbReference>
<dbReference type="InterPro" id="IPR002575">
    <property type="entry name" value="Aminoglycoside_PTrfase"/>
</dbReference>
<dbReference type="AlphaFoldDB" id="A0A2B7WGA5"/>
<dbReference type="InterPro" id="IPR011009">
    <property type="entry name" value="Kinase-like_dom_sf"/>
</dbReference>
<proteinExistence type="predicted"/>
<dbReference type="OrthoDB" id="5327538at2759"/>
<accession>A0A2B7WGA5</accession>
<protein>
    <recommendedName>
        <fullName evidence="1">Aminoglycoside phosphotransferase domain-containing protein</fullName>
    </recommendedName>
</protein>
<feature type="domain" description="Aminoglycoside phosphotransferase" evidence="1">
    <location>
        <begin position="153"/>
        <end position="346"/>
    </location>
</feature>